<feature type="compositionally biased region" description="Polar residues" evidence="1">
    <location>
        <begin position="15"/>
        <end position="25"/>
    </location>
</feature>
<feature type="region of interest" description="Disordered" evidence="1">
    <location>
        <begin position="1"/>
        <end position="25"/>
    </location>
</feature>
<proteinExistence type="predicted"/>
<sequence>MPLYGLPVEHIKTSPPGNTPSDTSLSRLLGHAVSLLRERLEGKPDFRGSEGLRPDTRRQPTEINGRPSHDFARSKSRGPRTNVTMTSPLLCAVTKHDTRCSATQRDANPTSTWPRALLSVQGRQCSRLRLRLRLRRVASVPRRVASRRMNVATWQRELTTTRKKMGGPHVTAPLPGLCAEHPSTLLFLSPARLFQNAWPAAPPQNATHNACCETVYYKRCTGQRR</sequence>
<dbReference type="EMBL" id="LT598488">
    <property type="protein sequence ID" value="SCW01793.1"/>
    <property type="molecule type" value="Genomic_DNA"/>
</dbReference>
<evidence type="ECO:0000313" key="3">
    <source>
        <dbReference type="Proteomes" id="UP000190831"/>
    </source>
</evidence>
<accession>A0A1G4MD00</accession>
<evidence type="ECO:0000313" key="2">
    <source>
        <dbReference type="EMBL" id="SCW01793.1"/>
    </source>
</evidence>
<dbReference type="AlphaFoldDB" id="A0A1G4MD00"/>
<organism evidence="2 3">
    <name type="scientific">Lachancea fermentati</name>
    <name type="common">Zygosaccharomyces fermentati</name>
    <dbReference type="NCBI Taxonomy" id="4955"/>
    <lineage>
        <taxon>Eukaryota</taxon>
        <taxon>Fungi</taxon>
        <taxon>Dikarya</taxon>
        <taxon>Ascomycota</taxon>
        <taxon>Saccharomycotina</taxon>
        <taxon>Saccharomycetes</taxon>
        <taxon>Saccharomycetales</taxon>
        <taxon>Saccharomycetaceae</taxon>
        <taxon>Lachancea</taxon>
    </lineage>
</organism>
<evidence type="ECO:0000256" key="1">
    <source>
        <dbReference type="SAM" id="MobiDB-lite"/>
    </source>
</evidence>
<feature type="region of interest" description="Disordered" evidence="1">
    <location>
        <begin position="39"/>
        <end position="83"/>
    </location>
</feature>
<gene>
    <name evidence="2" type="ORF">LAFE_0E07382G</name>
</gene>
<reference evidence="3" key="1">
    <citation type="submission" date="2016-03" db="EMBL/GenBank/DDBJ databases">
        <authorList>
            <person name="Devillers H."/>
        </authorList>
    </citation>
    <scope>NUCLEOTIDE SEQUENCE [LARGE SCALE GENOMIC DNA]</scope>
</reference>
<keyword evidence="3" id="KW-1185">Reference proteome</keyword>
<protein>
    <submittedName>
        <fullName evidence="2">LAFE_0E07382g1_1</fullName>
    </submittedName>
</protein>
<feature type="compositionally biased region" description="Basic and acidic residues" evidence="1">
    <location>
        <begin position="39"/>
        <end position="60"/>
    </location>
</feature>
<name>A0A1G4MD00_LACFM</name>
<dbReference type="Proteomes" id="UP000190831">
    <property type="component" value="Chromosome E"/>
</dbReference>